<dbReference type="EMBL" id="POVK01000005">
    <property type="protein sequence ID" value="NHA33393.1"/>
    <property type="molecule type" value="Genomic_DNA"/>
</dbReference>
<sequence length="31" mass="3863">MRISLFFFFTKFKILPPTQYIARPFYIHILL</sequence>
<name>A0ABX0FWK2_STASC</name>
<protein>
    <submittedName>
        <fullName evidence="1">RNA-metabolising metallo-beta-lactamase</fullName>
    </submittedName>
</protein>
<dbReference type="Proteomes" id="UP000572988">
    <property type="component" value="Unassembled WGS sequence"/>
</dbReference>
<gene>
    <name evidence="1" type="ORF">C1O36_02430</name>
</gene>
<organism evidence="1 2">
    <name type="scientific">Staphylococcus schleiferi</name>
    <dbReference type="NCBI Taxonomy" id="1295"/>
    <lineage>
        <taxon>Bacteria</taxon>
        <taxon>Bacillati</taxon>
        <taxon>Bacillota</taxon>
        <taxon>Bacilli</taxon>
        <taxon>Bacillales</taxon>
        <taxon>Staphylococcaceae</taxon>
        <taxon>Staphylococcus</taxon>
    </lineage>
</organism>
<evidence type="ECO:0000313" key="2">
    <source>
        <dbReference type="Proteomes" id="UP000572988"/>
    </source>
</evidence>
<accession>A0ABX0FWK2</accession>
<reference evidence="1 2" key="1">
    <citation type="submission" date="2018-01" db="EMBL/GenBank/DDBJ databases">
        <title>Complete genome sequence of Staphylococcus Scheliferi isolated from human.</title>
        <authorList>
            <person name="Abouelkhair M.A."/>
            <person name="Bemis D.A."/>
            <person name="Kania S.A."/>
        </authorList>
    </citation>
    <scope>NUCLEOTIDE SEQUENCE [LARGE SCALE GENOMIC DNA]</scope>
    <source>
        <strain evidence="1 2">ATCC 43808</strain>
    </source>
</reference>
<keyword evidence="2" id="KW-1185">Reference proteome</keyword>
<comment type="caution">
    <text evidence="1">The sequence shown here is derived from an EMBL/GenBank/DDBJ whole genome shotgun (WGS) entry which is preliminary data.</text>
</comment>
<evidence type="ECO:0000313" key="1">
    <source>
        <dbReference type="EMBL" id="NHA33393.1"/>
    </source>
</evidence>
<proteinExistence type="predicted"/>